<evidence type="ECO:0000313" key="2">
    <source>
        <dbReference type="Proteomes" id="UP000799421"/>
    </source>
</evidence>
<proteinExistence type="predicted"/>
<organism evidence="1 2">
    <name type="scientific">Piedraia hortae CBS 480.64</name>
    <dbReference type="NCBI Taxonomy" id="1314780"/>
    <lineage>
        <taxon>Eukaryota</taxon>
        <taxon>Fungi</taxon>
        <taxon>Dikarya</taxon>
        <taxon>Ascomycota</taxon>
        <taxon>Pezizomycotina</taxon>
        <taxon>Dothideomycetes</taxon>
        <taxon>Dothideomycetidae</taxon>
        <taxon>Capnodiales</taxon>
        <taxon>Piedraiaceae</taxon>
        <taxon>Piedraia</taxon>
    </lineage>
</organism>
<gene>
    <name evidence="1" type="ORF">K470DRAFT_266904</name>
</gene>
<dbReference type="AlphaFoldDB" id="A0A6A7BPR4"/>
<keyword evidence="2" id="KW-1185">Reference proteome</keyword>
<name>A0A6A7BPR4_9PEZI</name>
<accession>A0A6A7BPR4</accession>
<evidence type="ECO:0000313" key="1">
    <source>
        <dbReference type="EMBL" id="KAF2857336.1"/>
    </source>
</evidence>
<sequence>MESLADAEKLVDVEIKDELTLHRDEWASFGDMVPDNFRVKLNKIFARLNMTADEIFTVHYLAANSDNRDEILGWLGGPNFSVKNNPWFNKVKKFFVDEITMSFTVAQRQGKLPLSSISVTRPNLDILCFLMGSHLKHWKIQCLLRRPSFSQIALSSTLQTEAEAGYRRFYWDKTDAATFSHDNYKKMVAEKHRLLFPDKRVEFFPGKYGYANNDILEYLVILGKFLKRDYVLPATMPGPIKSQVVRNADEKLKEMGYYPKTEVEMDESQDNNLESWF</sequence>
<protein>
    <submittedName>
        <fullName evidence="1">Uncharacterized protein</fullName>
    </submittedName>
</protein>
<dbReference type="Proteomes" id="UP000799421">
    <property type="component" value="Unassembled WGS sequence"/>
</dbReference>
<reference evidence="1" key="1">
    <citation type="journal article" date="2020" name="Stud. Mycol.">
        <title>101 Dothideomycetes genomes: a test case for predicting lifestyles and emergence of pathogens.</title>
        <authorList>
            <person name="Haridas S."/>
            <person name="Albert R."/>
            <person name="Binder M."/>
            <person name="Bloem J."/>
            <person name="Labutti K."/>
            <person name="Salamov A."/>
            <person name="Andreopoulos B."/>
            <person name="Baker S."/>
            <person name="Barry K."/>
            <person name="Bills G."/>
            <person name="Bluhm B."/>
            <person name="Cannon C."/>
            <person name="Castanera R."/>
            <person name="Culley D."/>
            <person name="Daum C."/>
            <person name="Ezra D."/>
            <person name="Gonzalez J."/>
            <person name="Henrissat B."/>
            <person name="Kuo A."/>
            <person name="Liang C."/>
            <person name="Lipzen A."/>
            <person name="Lutzoni F."/>
            <person name="Magnuson J."/>
            <person name="Mondo S."/>
            <person name="Nolan M."/>
            <person name="Ohm R."/>
            <person name="Pangilinan J."/>
            <person name="Park H.-J."/>
            <person name="Ramirez L."/>
            <person name="Alfaro M."/>
            <person name="Sun H."/>
            <person name="Tritt A."/>
            <person name="Yoshinaga Y."/>
            <person name="Zwiers L.-H."/>
            <person name="Turgeon B."/>
            <person name="Goodwin S."/>
            <person name="Spatafora J."/>
            <person name="Crous P."/>
            <person name="Grigoriev I."/>
        </authorList>
    </citation>
    <scope>NUCLEOTIDE SEQUENCE</scope>
    <source>
        <strain evidence="1">CBS 480.64</strain>
    </source>
</reference>
<dbReference type="EMBL" id="MU006049">
    <property type="protein sequence ID" value="KAF2857336.1"/>
    <property type="molecule type" value="Genomic_DNA"/>
</dbReference>